<accession>A0A8C0RUV8</accession>
<sequence>MPSVTQMVVVKAVAHHEPLPMVQWRASSQQFPVLISHRMVLTAWPSIPAICPMVFSSSCPQFTCHVSYRLVPGAALRFWAVGWAWPQKQGSSCLLLEFCKANPFTRIVLTPGALYYWSSCLGLLFYINKEMSKNWWQ</sequence>
<keyword evidence="1" id="KW-0812">Transmembrane</keyword>
<proteinExistence type="predicted"/>
<dbReference type="Ensembl" id="ENSCAFT00040001156.1">
    <property type="protein sequence ID" value="ENSCAFP00040000978.1"/>
    <property type="gene ID" value="ENSCAFG00040000655.1"/>
</dbReference>
<dbReference type="AlphaFoldDB" id="A0A8C0RUV8"/>
<keyword evidence="1" id="KW-0472">Membrane</keyword>
<evidence type="ECO:0000256" key="1">
    <source>
        <dbReference type="SAM" id="Phobius"/>
    </source>
</evidence>
<organism evidence="2 3">
    <name type="scientific">Canis lupus familiaris</name>
    <name type="common">Dog</name>
    <name type="synonym">Canis familiaris</name>
    <dbReference type="NCBI Taxonomy" id="9615"/>
    <lineage>
        <taxon>Eukaryota</taxon>
        <taxon>Metazoa</taxon>
        <taxon>Chordata</taxon>
        <taxon>Craniata</taxon>
        <taxon>Vertebrata</taxon>
        <taxon>Euteleostomi</taxon>
        <taxon>Mammalia</taxon>
        <taxon>Eutheria</taxon>
        <taxon>Laurasiatheria</taxon>
        <taxon>Carnivora</taxon>
        <taxon>Caniformia</taxon>
        <taxon>Canidae</taxon>
        <taxon>Canis</taxon>
    </lineage>
</organism>
<dbReference type="Proteomes" id="UP000694542">
    <property type="component" value="Chromosome 8"/>
</dbReference>
<evidence type="ECO:0000313" key="2">
    <source>
        <dbReference type="Ensembl" id="ENSCAFP00040000978.1"/>
    </source>
</evidence>
<reference evidence="2" key="2">
    <citation type="submission" date="2025-08" db="UniProtKB">
        <authorList>
            <consortium name="Ensembl"/>
        </authorList>
    </citation>
    <scope>IDENTIFICATION</scope>
</reference>
<evidence type="ECO:0000313" key="3">
    <source>
        <dbReference type="Proteomes" id="UP000694542"/>
    </source>
</evidence>
<feature type="transmembrane region" description="Helical" evidence="1">
    <location>
        <begin position="107"/>
        <end position="127"/>
    </location>
</feature>
<reference evidence="2" key="1">
    <citation type="submission" date="2018-10" db="EMBL/GenBank/DDBJ databases">
        <title>De novo assembly of a Great Dane genome.</title>
        <authorList>
            <person name="Kidd J.M."/>
            <person name="Pendleton A.L."/>
            <person name="Shen F."/>
            <person name="Emery S."/>
        </authorList>
    </citation>
    <scope>NUCLEOTIDE SEQUENCE [LARGE SCALE GENOMIC DNA]</scope>
    <source>
        <strain evidence="2">Great Dane</strain>
    </source>
</reference>
<protein>
    <submittedName>
        <fullName evidence="2">Uncharacterized protein</fullName>
    </submittedName>
</protein>
<name>A0A8C0RUV8_CANLF</name>
<keyword evidence="1" id="KW-1133">Transmembrane helix</keyword>